<proteinExistence type="predicted"/>
<reference evidence="2 3" key="1">
    <citation type="submission" date="2020-08" db="EMBL/GenBank/DDBJ databases">
        <title>Genomic Encyclopedia of Type Strains, Phase IV (KMG-IV): sequencing the most valuable type-strain genomes for metagenomic binning, comparative biology and taxonomic classification.</title>
        <authorList>
            <person name="Goeker M."/>
        </authorList>
    </citation>
    <scope>NUCLEOTIDE SEQUENCE [LARGE SCALE GENOMIC DNA]</scope>
    <source>
        <strain evidence="2 3">DSM 16325</strain>
    </source>
</reference>
<dbReference type="AlphaFoldDB" id="A0A7W8MU56"/>
<gene>
    <name evidence="2" type="ORF">HNQ34_000008</name>
</gene>
<dbReference type="RefSeq" id="WP_183250743.1">
    <property type="nucleotide sequence ID" value="NZ_JACHEP010000001.1"/>
</dbReference>
<dbReference type="Pfam" id="PF13289">
    <property type="entry name" value="SIR2_2"/>
    <property type="match status" value="1"/>
</dbReference>
<protein>
    <recommendedName>
        <fullName evidence="4">SIR2-like domain-containing protein</fullName>
    </recommendedName>
</protein>
<evidence type="ECO:0000256" key="1">
    <source>
        <dbReference type="SAM" id="MobiDB-lite"/>
    </source>
</evidence>
<evidence type="ECO:0000313" key="2">
    <source>
        <dbReference type="EMBL" id="MBB5322931.1"/>
    </source>
</evidence>
<dbReference type="Proteomes" id="UP000520011">
    <property type="component" value="Unassembled WGS sequence"/>
</dbReference>
<evidence type="ECO:0008006" key="4">
    <source>
        <dbReference type="Google" id="ProtNLM"/>
    </source>
</evidence>
<dbReference type="EMBL" id="JACHEP010000001">
    <property type="protein sequence ID" value="MBB5322931.1"/>
    <property type="molecule type" value="Genomic_DNA"/>
</dbReference>
<organism evidence="2 3">
    <name type="scientific">Anoxybacteroides tepidamans</name>
    <dbReference type="NCBI Taxonomy" id="265948"/>
    <lineage>
        <taxon>Bacteria</taxon>
        <taxon>Bacillati</taxon>
        <taxon>Bacillota</taxon>
        <taxon>Bacilli</taxon>
        <taxon>Bacillales</taxon>
        <taxon>Anoxybacillaceae</taxon>
        <taxon>Anoxybacteroides</taxon>
    </lineage>
</organism>
<comment type="caution">
    <text evidence="2">The sequence shown here is derived from an EMBL/GenBank/DDBJ whole genome shotgun (WGS) entry which is preliminary data.</text>
</comment>
<keyword evidence="3" id="KW-1185">Reference proteome</keyword>
<feature type="region of interest" description="Disordered" evidence="1">
    <location>
        <begin position="404"/>
        <end position="434"/>
    </location>
</feature>
<evidence type="ECO:0000313" key="3">
    <source>
        <dbReference type="Proteomes" id="UP000520011"/>
    </source>
</evidence>
<accession>A0A7W8MU56</accession>
<sequence>MENNINWDLSNILKINRKEMSFERNEEIHIGQLRKEIEPWLSALFQSEHMSALFGAGLTIAVTNLANCSSQGMNRIMFNGEYSEYITKYADKSAEAMERGYANFEDDLRTANELLKGLKIIDEQKATKLEIEISAQLSTFLKNIIKTEHDFLNSVSKSYFALNYLKSFLISFSSRTPTRDRLHIFTTNYDRFIEFGCDSAGIMMIDRFVGKVRPIFRSGRFELDYFYNPPGLRGEPRFVEGVVRFTKLHGSIDWISEDKIIRKLPVDFGDKDYSEKINSYEHLAIYPNSSKDIETDYYPYADLFRDFSSAICKPNSVIVTYGYSFGDLHINRIIEDMLSIPSTHIVIISYDDSYKRIRKFYERNNPAQFTLLIGNHFGDLKTLVDHYLPKAAIDRISIRSNEIQEKRGDRTQNAESYDGQHLDKVEGRESKCST</sequence>
<name>A0A7W8MU56_9BACL</name>